<dbReference type="Proteomes" id="UP000220836">
    <property type="component" value="Unassembled WGS sequence"/>
</dbReference>
<reference evidence="1 2" key="1">
    <citation type="submission" date="2017-05" db="EMBL/GenBank/DDBJ databases">
        <authorList>
            <person name="Song R."/>
            <person name="Chenine A.L."/>
            <person name="Ruprecht R.M."/>
        </authorList>
    </citation>
    <scope>NUCLEOTIDE SEQUENCE [LARGE SCALE GENOMIC DNA]</scope>
    <source>
        <strain evidence="1 2">CECT 8663</strain>
    </source>
</reference>
<gene>
    <name evidence="1" type="ORF">PEV8663_04626</name>
</gene>
<protein>
    <submittedName>
        <fullName evidence="1">Uncharacterized protein</fullName>
    </submittedName>
</protein>
<evidence type="ECO:0000313" key="2">
    <source>
        <dbReference type="Proteomes" id="UP000220836"/>
    </source>
</evidence>
<proteinExistence type="predicted"/>
<keyword evidence="2" id="KW-1185">Reference proteome</keyword>
<evidence type="ECO:0000313" key="1">
    <source>
        <dbReference type="EMBL" id="SMX50392.1"/>
    </source>
</evidence>
<dbReference type="RefSeq" id="WP_170125981.1">
    <property type="nucleotide sequence ID" value="NZ_FXYH01000031.1"/>
</dbReference>
<organism evidence="1 2">
    <name type="scientific">Pelagimonas varians</name>
    <dbReference type="NCBI Taxonomy" id="696760"/>
    <lineage>
        <taxon>Bacteria</taxon>
        <taxon>Pseudomonadati</taxon>
        <taxon>Pseudomonadota</taxon>
        <taxon>Alphaproteobacteria</taxon>
        <taxon>Rhodobacterales</taxon>
        <taxon>Roseobacteraceae</taxon>
        <taxon>Pelagimonas</taxon>
    </lineage>
</organism>
<dbReference type="AlphaFoldDB" id="A0A238L7P3"/>
<dbReference type="EMBL" id="FXYH01000031">
    <property type="protein sequence ID" value="SMX50392.1"/>
    <property type="molecule type" value="Genomic_DNA"/>
</dbReference>
<name>A0A238L7P3_9RHOB</name>
<sequence length="50" mass="5455">MKTYEATVRLPDGKTTKIQVSATNSIAAVRQLEGQFGKGAVLNSYAREVR</sequence>
<accession>A0A238L7P3</accession>